<evidence type="ECO:0000313" key="1">
    <source>
        <dbReference type="EMBL" id="KAK4443813.1"/>
    </source>
</evidence>
<dbReference type="InterPro" id="IPR036412">
    <property type="entry name" value="HAD-like_sf"/>
</dbReference>
<dbReference type="Gene3D" id="3.40.50.1000">
    <property type="entry name" value="HAD superfamily/HAD-like"/>
    <property type="match status" value="1"/>
</dbReference>
<dbReference type="InterPro" id="IPR044924">
    <property type="entry name" value="HAD-SF_hydro_IA_REG-2-like_cap"/>
</dbReference>
<reference evidence="1" key="2">
    <citation type="submission" date="2023-05" db="EMBL/GenBank/DDBJ databases">
        <authorList>
            <consortium name="Lawrence Berkeley National Laboratory"/>
            <person name="Steindorff A."/>
            <person name="Hensen N."/>
            <person name="Bonometti L."/>
            <person name="Westerberg I."/>
            <person name="Brannstrom I.O."/>
            <person name="Guillou S."/>
            <person name="Cros-Aarteil S."/>
            <person name="Calhoun S."/>
            <person name="Haridas S."/>
            <person name="Kuo A."/>
            <person name="Mondo S."/>
            <person name="Pangilinan J."/>
            <person name="Riley R."/>
            <person name="Labutti K."/>
            <person name="Andreopoulos B."/>
            <person name="Lipzen A."/>
            <person name="Chen C."/>
            <person name="Yanf M."/>
            <person name="Daum C."/>
            <person name="Ng V."/>
            <person name="Clum A."/>
            <person name="Ohm R."/>
            <person name="Martin F."/>
            <person name="Silar P."/>
            <person name="Natvig D."/>
            <person name="Lalanne C."/>
            <person name="Gautier V."/>
            <person name="Ament-Velasquez S.L."/>
            <person name="Kruys A."/>
            <person name="Hutchinson M.I."/>
            <person name="Powell A.J."/>
            <person name="Barry K."/>
            <person name="Miller A.N."/>
            <person name="Grigoriev I.V."/>
            <person name="Debuchy R."/>
            <person name="Gladieux P."/>
            <person name="Thoren M.H."/>
            <person name="Johannesson H."/>
        </authorList>
    </citation>
    <scope>NUCLEOTIDE SEQUENCE</scope>
    <source>
        <strain evidence="1">PSN243</strain>
    </source>
</reference>
<comment type="caution">
    <text evidence="1">The sequence shown here is derived from an EMBL/GenBank/DDBJ whole genome shotgun (WGS) entry which is preliminary data.</text>
</comment>
<organism evidence="1 2">
    <name type="scientific">Podospora aff. communis PSN243</name>
    <dbReference type="NCBI Taxonomy" id="3040156"/>
    <lineage>
        <taxon>Eukaryota</taxon>
        <taxon>Fungi</taxon>
        <taxon>Dikarya</taxon>
        <taxon>Ascomycota</taxon>
        <taxon>Pezizomycotina</taxon>
        <taxon>Sordariomycetes</taxon>
        <taxon>Sordariomycetidae</taxon>
        <taxon>Sordariales</taxon>
        <taxon>Podosporaceae</taxon>
        <taxon>Podospora</taxon>
    </lineage>
</organism>
<dbReference type="InterPro" id="IPR023214">
    <property type="entry name" value="HAD_sf"/>
</dbReference>
<keyword evidence="2" id="KW-1185">Reference proteome</keyword>
<dbReference type="EMBL" id="MU865986">
    <property type="protein sequence ID" value="KAK4443813.1"/>
    <property type="molecule type" value="Genomic_DNA"/>
</dbReference>
<dbReference type="Pfam" id="PF00702">
    <property type="entry name" value="Hydrolase"/>
    <property type="match status" value="1"/>
</dbReference>
<gene>
    <name evidence="1" type="ORF">QBC34DRAFT_361356</name>
</gene>
<dbReference type="Gene3D" id="1.10.150.720">
    <property type="entry name" value="Haloacid dehalogenase-like hydrolase"/>
    <property type="match status" value="1"/>
</dbReference>
<evidence type="ECO:0000313" key="2">
    <source>
        <dbReference type="Proteomes" id="UP001321760"/>
    </source>
</evidence>
<dbReference type="GO" id="GO:0005634">
    <property type="term" value="C:nucleus"/>
    <property type="evidence" value="ECO:0007669"/>
    <property type="project" value="TreeGrafter"/>
</dbReference>
<dbReference type="AlphaFoldDB" id="A0AAV9G5S6"/>
<evidence type="ECO:0008006" key="3">
    <source>
        <dbReference type="Google" id="ProtNLM"/>
    </source>
</evidence>
<reference evidence="1" key="1">
    <citation type="journal article" date="2023" name="Mol. Phylogenet. Evol.">
        <title>Genome-scale phylogeny and comparative genomics of the fungal order Sordariales.</title>
        <authorList>
            <person name="Hensen N."/>
            <person name="Bonometti L."/>
            <person name="Westerberg I."/>
            <person name="Brannstrom I.O."/>
            <person name="Guillou S."/>
            <person name="Cros-Aarteil S."/>
            <person name="Calhoun S."/>
            <person name="Haridas S."/>
            <person name="Kuo A."/>
            <person name="Mondo S."/>
            <person name="Pangilinan J."/>
            <person name="Riley R."/>
            <person name="LaButti K."/>
            <person name="Andreopoulos B."/>
            <person name="Lipzen A."/>
            <person name="Chen C."/>
            <person name="Yan M."/>
            <person name="Daum C."/>
            <person name="Ng V."/>
            <person name="Clum A."/>
            <person name="Steindorff A."/>
            <person name="Ohm R.A."/>
            <person name="Martin F."/>
            <person name="Silar P."/>
            <person name="Natvig D.O."/>
            <person name="Lalanne C."/>
            <person name="Gautier V."/>
            <person name="Ament-Velasquez S.L."/>
            <person name="Kruys A."/>
            <person name="Hutchinson M.I."/>
            <person name="Powell A.J."/>
            <person name="Barry K."/>
            <person name="Miller A.N."/>
            <person name="Grigoriev I.V."/>
            <person name="Debuchy R."/>
            <person name="Gladieux P."/>
            <person name="Hiltunen Thoren M."/>
            <person name="Johannesson H."/>
        </authorList>
    </citation>
    <scope>NUCLEOTIDE SEQUENCE</scope>
    <source>
        <strain evidence="1">PSN243</strain>
    </source>
</reference>
<dbReference type="Proteomes" id="UP001321760">
    <property type="component" value="Unassembled WGS sequence"/>
</dbReference>
<sequence length="328" mass="36110">MSRRNLVLCFDAFGTLFSPKESVAKQYADVACQHGLGRFISSDREVKDFFSRAFYNQLRLHPNYGKASGLGPEKWWSNVINETFLPLTNNTPLPETLAPALLHRFSSKEGYTIADRTLPKLLSDLKTNPNSRFNAITTGIITNSDDRIPLILASLGFDADTRRFGSPPPSSRRDKPAHFDFTCMSYDVDAAKPSAKIFAAAEEMARDVLNERLSKFRGDQEPAISHLPVAAWMETPQLRIHVGDEFENDVMGAVNAGWNAVLVGPCPSGEGLGPEGLEGMVELGDVNGKAAEEVFTVSDELGGRPVALRTDSIQAFLQWMNLGKKCWG</sequence>
<dbReference type="SUPFAM" id="SSF56784">
    <property type="entry name" value="HAD-like"/>
    <property type="match status" value="1"/>
</dbReference>
<accession>A0AAV9G5S6</accession>
<proteinExistence type="predicted"/>
<dbReference type="InterPro" id="IPR051828">
    <property type="entry name" value="HAD-like_hydrolase_domain"/>
</dbReference>
<protein>
    <recommendedName>
        <fullName evidence="3">Hydrolase</fullName>
    </recommendedName>
</protein>
<dbReference type="PANTHER" id="PTHR46191:SF2">
    <property type="entry name" value="HALOACID DEHALOGENASE-LIKE HYDROLASE DOMAIN-CONTAINING PROTEIN 3"/>
    <property type="match status" value="1"/>
</dbReference>
<name>A0AAV9G5S6_9PEZI</name>
<dbReference type="PANTHER" id="PTHR46191">
    <property type="match status" value="1"/>
</dbReference>